<dbReference type="GO" id="GO:0005829">
    <property type="term" value="C:cytosol"/>
    <property type="evidence" value="ECO:0007669"/>
    <property type="project" value="TreeGrafter"/>
</dbReference>
<dbReference type="PANTHER" id="PTHR36928:SF1">
    <property type="entry name" value="PHOSPHATASE YCDX-RELATED"/>
    <property type="match status" value="1"/>
</dbReference>
<feature type="binding site" evidence="4">
    <location>
        <position position="195"/>
    </location>
    <ligand>
        <name>Zn(2+)</name>
        <dbReference type="ChEBI" id="CHEBI:29105"/>
        <label>2</label>
    </ligand>
</feature>
<dbReference type="InterPro" id="IPR003141">
    <property type="entry name" value="Pol/His_phosphatase_N"/>
</dbReference>
<evidence type="ECO:0000259" key="5">
    <source>
        <dbReference type="SMART" id="SM00481"/>
    </source>
</evidence>
<evidence type="ECO:0000313" key="6">
    <source>
        <dbReference type="EMBL" id="SUI62692.1"/>
    </source>
</evidence>
<feature type="binding site" evidence="4">
    <location>
        <position position="132"/>
    </location>
    <ligand>
        <name>Zn(2+)</name>
        <dbReference type="ChEBI" id="CHEBI:29105"/>
        <label>3</label>
    </ligand>
</feature>
<reference evidence="6 7" key="1">
    <citation type="submission" date="2018-06" db="EMBL/GenBank/DDBJ databases">
        <authorList>
            <consortium name="Pathogen Informatics"/>
            <person name="Doyle S."/>
        </authorList>
    </citation>
    <scope>NUCLEOTIDE SEQUENCE [LARGE SCALE GENOMIC DNA]</scope>
    <source>
        <strain evidence="6 7">NCTC10736</strain>
    </source>
</reference>
<feature type="binding site" evidence="4">
    <location>
        <position position="8"/>
    </location>
    <ligand>
        <name>Zn(2+)</name>
        <dbReference type="ChEBI" id="CHEBI:29105"/>
        <label>1</label>
    </ligand>
</feature>
<evidence type="ECO:0000313" key="7">
    <source>
        <dbReference type="Proteomes" id="UP000255061"/>
    </source>
</evidence>
<evidence type="ECO:0000256" key="2">
    <source>
        <dbReference type="ARBA" id="ARBA00022801"/>
    </source>
</evidence>
<dbReference type="CDD" id="cd07437">
    <property type="entry name" value="PHP_HisPPase_Ycdx_like"/>
    <property type="match status" value="1"/>
</dbReference>
<feature type="binding site" evidence="4">
    <location>
        <position position="10"/>
    </location>
    <ligand>
        <name>Zn(2+)</name>
        <dbReference type="ChEBI" id="CHEBI:29105"/>
        <label>1</label>
    </ligand>
</feature>
<comment type="cofactor">
    <cofactor evidence="4">
        <name>Zn(2+)</name>
        <dbReference type="ChEBI" id="CHEBI:29105"/>
    </cofactor>
    <text evidence="4">Binds 3 Zn(2+) ions per subunit.</text>
</comment>
<dbReference type="SUPFAM" id="SSF89550">
    <property type="entry name" value="PHP domain-like"/>
    <property type="match status" value="1"/>
</dbReference>
<feature type="binding site" evidence="4">
    <location>
        <position position="41"/>
    </location>
    <ligand>
        <name>Zn(2+)</name>
        <dbReference type="ChEBI" id="CHEBI:29105"/>
        <label>2</label>
    </ligand>
</feature>
<feature type="binding site" evidence="4">
    <location>
        <position position="102"/>
    </location>
    <ligand>
        <name>Zn(2+)</name>
        <dbReference type="ChEBI" id="CHEBI:29105"/>
        <label>3</label>
    </ligand>
</feature>
<dbReference type="InterPro" id="IPR023710">
    <property type="entry name" value="Phosphatase_YcdX_put"/>
</dbReference>
<evidence type="ECO:0000256" key="4">
    <source>
        <dbReference type="HAMAP-Rule" id="MF_01561"/>
    </source>
</evidence>
<dbReference type="GO" id="GO:0071978">
    <property type="term" value="P:bacterial-type flagellum-dependent swarming motility"/>
    <property type="evidence" value="ECO:0007669"/>
    <property type="project" value="TreeGrafter"/>
</dbReference>
<comment type="similarity">
    <text evidence="4">Belongs to the PHP family.</text>
</comment>
<dbReference type="HAMAP" id="MF_01561">
    <property type="entry name" value="YcdX_phosphat"/>
    <property type="match status" value="1"/>
</dbReference>
<dbReference type="AlphaFoldDB" id="A0A379ZIM0"/>
<gene>
    <name evidence="6" type="primary">ycdX</name>
    <name evidence="6" type="ORF">NCTC10736_00499</name>
</gene>
<dbReference type="EMBL" id="UGYV01000001">
    <property type="protein sequence ID" value="SUI62692.1"/>
    <property type="molecule type" value="Genomic_DNA"/>
</dbReference>
<dbReference type="RefSeq" id="WP_115405373.1">
    <property type="nucleotide sequence ID" value="NZ_UGYV01000001.1"/>
</dbReference>
<dbReference type="InterPro" id="IPR004013">
    <property type="entry name" value="PHP_dom"/>
</dbReference>
<dbReference type="NCBIfam" id="NF006702">
    <property type="entry name" value="PRK09248.1"/>
    <property type="match status" value="1"/>
</dbReference>
<dbReference type="InterPro" id="IPR016195">
    <property type="entry name" value="Pol/histidinol_Pase-like"/>
</dbReference>
<keyword evidence="2 4" id="KW-0378">Hydrolase</keyword>
<dbReference type="InterPro" id="IPR050243">
    <property type="entry name" value="PHP_phosphatase"/>
</dbReference>
<dbReference type="GO" id="GO:0008270">
    <property type="term" value="F:zinc ion binding"/>
    <property type="evidence" value="ECO:0007669"/>
    <property type="project" value="UniProtKB-UniRule"/>
</dbReference>
<dbReference type="SMART" id="SM00481">
    <property type="entry name" value="POLIIIAc"/>
    <property type="match status" value="1"/>
</dbReference>
<feature type="domain" description="Polymerase/histidinol phosphatase N-terminal" evidence="5">
    <location>
        <begin position="5"/>
        <end position="79"/>
    </location>
</feature>
<organism evidence="6 7">
    <name type="scientific">Shewanella morhuae</name>
    <dbReference type="NCBI Taxonomy" id="365591"/>
    <lineage>
        <taxon>Bacteria</taxon>
        <taxon>Pseudomonadati</taxon>
        <taxon>Pseudomonadota</taxon>
        <taxon>Gammaproteobacteria</taxon>
        <taxon>Alteromonadales</taxon>
        <taxon>Shewanellaceae</taxon>
        <taxon>Shewanella</taxon>
    </lineage>
</organism>
<sequence>MQYQVDTHTHTVASSHAYSTIHDYIAVAKQKGIRLFANTDHGPDMADAPHFWHFVNLRVLPRMVDGVGILRGIEANIKNIDGEIDFFGDYLKQLDIVLAGFHEPVYPPSDKATHTKAMINAIKSGNVDIITHPGNPAYPIDIEAVARAAAEYGVALEINNSSFEVSRKGSEANCTAIAQAAKEFGTILVMGSDSHVAFSLGGFARAQAIIDEVAYPPSRLLNRSPSALLAFLAARGHETVSDLIALFNDDDIGDGANN</sequence>
<keyword evidence="1 4" id="KW-0479">Metal-binding</keyword>
<dbReference type="EC" id="3.1.3.-" evidence="6"/>
<evidence type="ECO:0000256" key="3">
    <source>
        <dbReference type="ARBA" id="ARBA00022833"/>
    </source>
</evidence>
<keyword evidence="3 4" id="KW-0862">Zinc</keyword>
<dbReference type="Gene3D" id="3.20.20.140">
    <property type="entry name" value="Metal-dependent hydrolases"/>
    <property type="match status" value="1"/>
</dbReference>
<evidence type="ECO:0000256" key="1">
    <source>
        <dbReference type="ARBA" id="ARBA00022723"/>
    </source>
</evidence>
<feature type="binding site" evidence="4">
    <location>
        <position position="16"/>
    </location>
    <ligand>
        <name>Zn(2+)</name>
        <dbReference type="ChEBI" id="CHEBI:29105"/>
        <label>2</label>
    </ligand>
</feature>
<dbReference type="Proteomes" id="UP000255061">
    <property type="component" value="Unassembled WGS sequence"/>
</dbReference>
<protein>
    <submittedName>
        <fullName evidence="6">Probable phosphatase YcdX</fullName>
        <ecNumber evidence="6">3.1.3.-</ecNumber>
    </submittedName>
</protein>
<accession>A0A379ZIM0</accession>
<feature type="binding site" evidence="4">
    <location>
        <position position="193"/>
    </location>
    <ligand>
        <name>Zn(2+)</name>
        <dbReference type="ChEBI" id="CHEBI:29105"/>
        <label>1</label>
    </ligand>
</feature>
<proteinExistence type="inferred from homology"/>
<dbReference type="GO" id="GO:0016791">
    <property type="term" value="F:phosphatase activity"/>
    <property type="evidence" value="ECO:0007669"/>
    <property type="project" value="UniProtKB-UniRule"/>
</dbReference>
<dbReference type="PANTHER" id="PTHR36928">
    <property type="entry name" value="PHOSPHATASE YCDX-RELATED"/>
    <property type="match status" value="1"/>
</dbReference>
<dbReference type="FunFam" id="3.20.20.140:FF:000008">
    <property type="entry name" value="Probable phosphatase YcdX"/>
    <property type="match status" value="1"/>
</dbReference>
<dbReference type="Pfam" id="PF02811">
    <property type="entry name" value="PHP"/>
    <property type="match status" value="1"/>
</dbReference>
<name>A0A379ZIM0_9GAMM</name>
<feature type="binding site" evidence="4">
    <location>
        <position position="74"/>
    </location>
    <ligand>
        <name>Zn(2+)</name>
        <dbReference type="ChEBI" id="CHEBI:29105"/>
        <label>1</label>
    </ligand>
</feature>
<feature type="binding site" evidence="4">
    <location>
        <position position="74"/>
    </location>
    <ligand>
        <name>Zn(2+)</name>
        <dbReference type="ChEBI" id="CHEBI:29105"/>
        <label>3</label>
    </ligand>
</feature>